<evidence type="ECO:0000313" key="7">
    <source>
        <dbReference type="Proteomes" id="UP000324832"/>
    </source>
</evidence>
<reference evidence="6 7" key="1">
    <citation type="submission" date="2017-07" db="EMBL/GenBank/DDBJ databases">
        <authorList>
            <person name="Talla V."/>
            <person name="Backstrom N."/>
        </authorList>
    </citation>
    <scope>NUCLEOTIDE SEQUENCE [LARGE SCALE GENOMIC DNA]</scope>
</reference>
<dbReference type="SUPFAM" id="SSF144232">
    <property type="entry name" value="HIT/MYND zinc finger-like"/>
    <property type="match status" value="1"/>
</dbReference>
<dbReference type="Gene3D" id="6.10.140.2220">
    <property type="match status" value="1"/>
</dbReference>
<dbReference type="PROSITE" id="PS01360">
    <property type="entry name" value="ZF_MYND_1"/>
    <property type="match status" value="1"/>
</dbReference>
<evidence type="ECO:0000256" key="2">
    <source>
        <dbReference type="ARBA" id="ARBA00022771"/>
    </source>
</evidence>
<evidence type="ECO:0000256" key="4">
    <source>
        <dbReference type="PROSITE-ProRule" id="PRU00134"/>
    </source>
</evidence>
<dbReference type="EMBL" id="FZQP02000892">
    <property type="protein sequence ID" value="VVC90798.1"/>
    <property type="molecule type" value="Genomic_DNA"/>
</dbReference>
<name>A0A5E4PZY2_9NEOP</name>
<gene>
    <name evidence="6" type="ORF">LSINAPIS_LOCUS3632</name>
</gene>
<accession>A0A5E4PZY2</accession>
<evidence type="ECO:0000256" key="3">
    <source>
        <dbReference type="ARBA" id="ARBA00022833"/>
    </source>
</evidence>
<evidence type="ECO:0000259" key="5">
    <source>
        <dbReference type="PROSITE" id="PS50865"/>
    </source>
</evidence>
<feature type="domain" description="MYND-type" evidence="5">
    <location>
        <begin position="171"/>
        <end position="207"/>
    </location>
</feature>
<keyword evidence="1" id="KW-0479">Metal-binding</keyword>
<sequence>MNPENMPPTLSHDYCQPSKKAIKKTRNVGSANNQRFVNLTTDTSSNGCGGNCCKKINTKVVHKDTINKAKSVCNIPRQFCVDPSSTSNLYYSMSKETYDSNYVGKIKGSESTVTTELQTRSVPRSSVSRDSGISSPHYNIGDNMRFRLPVSPNSNGNSHRFIEKPIEGGLCCVCPNTANFTCKGCRWWHYCSEKCQAAHWPFHQKNCFWKSLDTKKMKP</sequence>
<dbReference type="AlphaFoldDB" id="A0A5E4PZY2"/>
<dbReference type="InterPro" id="IPR002893">
    <property type="entry name" value="Znf_MYND"/>
</dbReference>
<keyword evidence="7" id="KW-1185">Reference proteome</keyword>
<keyword evidence="3" id="KW-0862">Zinc</keyword>
<dbReference type="GO" id="GO:0008270">
    <property type="term" value="F:zinc ion binding"/>
    <property type="evidence" value="ECO:0007669"/>
    <property type="project" value="UniProtKB-KW"/>
</dbReference>
<dbReference type="PROSITE" id="PS50865">
    <property type="entry name" value="ZF_MYND_2"/>
    <property type="match status" value="1"/>
</dbReference>
<protein>
    <recommendedName>
        <fullName evidence="5">MYND-type domain-containing protein</fullName>
    </recommendedName>
</protein>
<dbReference type="Proteomes" id="UP000324832">
    <property type="component" value="Unassembled WGS sequence"/>
</dbReference>
<dbReference type="Pfam" id="PF01753">
    <property type="entry name" value="zf-MYND"/>
    <property type="match status" value="1"/>
</dbReference>
<evidence type="ECO:0000256" key="1">
    <source>
        <dbReference type="ARBA" id="ARBA00022723"/>
    </source>
</evidence>
<evidence type="ECO:0000313" key="6">
    <source>
        <dbReference type="EMBL" id="VVC90798.1"/>
    </source>
</evidence>
<organism evidence="6 7">
    <name type="scientific">Leptidea sinapis</name>
    <dbReference type="NCBI Taxonomy" id="189913"/>
    <lineage>
        <taxon>Eukaryota</taxon>
        <taxon>Metazoa</taxon>
        <taxon>Ecdysozoa</taxon>
        <taxon>Arthropoda</taxon>
        <taxon>Hexapoda</taxon>
        <taxon>Insecta</taxon>
        <taxon>Pterygota</taxon>
        <taxon>Neoptera</taxon>
        <taxon>Endopterygota</taxon>
        <taxon>Lepidoptera</taxon>
        <taxon>Glossata</taxon>
        <taxon>Ditrysia</taxon>
        <taxon>Papilionoidea</taxon>
        <taxon>Pieridae</taxon>
        <taxon>Dismorphiinae</taxon>
        <taxon>Leptidea</taxon>
    </lineage>
</organism>
<proteinExistence type="predicted"/>
<keyword evidence="2 4" id="KW-0863">Zinc-finger</keyword>